<dbReference type="Proteomes" id="UP000714275">
    <property type="component" value="Unassembled WGS sequence"/>
</dbReference>
<accession>A0A9P7D2V5</accession>
<evidence type="ECO:0000313" key="2">
    <source>
        <dbReference type="Proteomes" id="UP000714275"/>
    </source>
</evidence>
<dbReference type="EMBL" id="JABBWD010000020">
    <property type="protein sequence ID" value="KAG1777449.1"/>
    <property type="molecule type" value="Genomic_DNA"/>
</dbReference>
<proteinExistence type="predicted"/>
<protein>
    <submittedName>
        <fullName evidence="1">Uncharacterized protein</fullName>
    </submittedName>
</protein>
<evidence type="ECO:0000313" key="1">
    <source>
        <dbReference type="EMBL" id="KAG1777449.1"/>
    </source>
</evidence>
<sequence length="324" mass="36787">MQLTSEMDLSLQVSGNFLGALFIVKHNTPELVVWNWKTSEVILRRSSREIATFVFLASHLLLVGTVMNEVTEVTEPRLFVLDISKSSTIKLTLTADYICVFGFPPFDLVVSPVKIIIRSDPSPEWKPDPEAHIPFSVARGQRLFLITTWVEEKNQKQVSYDLFAPANILLSYVPALPPRTRRHVINWDTWGPTGTRFLKSPPHSRVWTGYVFGSKFISLLTSPKAIAGQSSQTLQMWDFNQLAMKRATALGFEKENVRYVNDTTVVEDDKVFVKTIRTSLPTPLPRGHSLLLVPRDKRHLQMLCVVKTPFFLSNLTLTIIIFGF</sequence>
<keyword evidence="2" id="KW-1185">Reference proteome</keyword>
<dbReference type="OrthoDB" id="3270827at2759"/>
<comment type="caution">
    <text evidence="1">The sequence shown here is derived from an EMBL/GenBank/DDBJ whole genome shotgun (WGS) entry which is preliminary data.</text>
</comment>
<dbReference type="AlphaFoldDB" id="A0A9P7D2V5"/>
<reference evidence="1" key="1">
    <citation type="journal article" date="2020" name="New Phytol.">
        <title>Comparative genomics reveals dynamic genome evolution in host specialist ectomycorrhizal fungi.</title>
        <authorList>
            <person name="Lofgren L.A."/>
            <person name="Nguyen N.H."/>
            <person name="Vilgalys R."/>
            <person name="Ruytinx J."/>
            <person name="Liao H.L."/>
            <person name="Branco S."/>
            <person name="Kuo A."/>
            <person name="LaButti K."/>
            <person name="Lipzen A."/>
            <person name="Andreopoulos W."/>
            <person name="Pangilinan J."/>
            <person name="Riley R."/>
            <person name="Hundley H."/>
            <person name="Na H."/>
            <person name="Barry K."/>
            <person name="Grigoriev I.V."/>
            <person name="Stajich J.E."/>
            <person name="Kennedy P.G."/>
        </authorList>
    </citation>
    <scope>NUCLEOTIDE SEQUENCE</scope>
    <source>
        <strain evidence="1">DOB743</strain>
    </source>
</reference>
<name>A0A9P7D2V5_9AGAM</name>
<organism evidence="1 2">
    <name type="scientific">Suillus placidus</name>
    <dbReference type="NCBI Taxonomy" id="48579"/>
    <lineage>
        <taxon>Eukaryota</taxon>
        <taxon>Fungi</taxon>
        <taxon>Dikarya</taxon>
        <taxon>Basidiomycota</taxon>
        <taxon>Agaricomycotina</taxon>
        <taxon>Agaricomycetes</taxon>
        <taxon>Agaricomycetidae</taxon>
        <taxon>Boletales</taxon>
        <taxon>Suillineae</taxon>
        <taxon>Suillaceae</taxon>
        <taxon>Suillus</taxon>
    </lineage>
</organism>
<gene>
    <name evidence="1" type="ORF">EV702DRAFT_1101278</name>
</gene>